<gene>
    <name evidence="2" type="ORF">BDZ85DRAFT_76549</name>
</gene>
<keyword evidence="1" id="KW-0732">Signal</keyword>
<proteinExistence type="predicted"/>
<sequence>MHLSTITSILILAALGTATPLDMEKRQNQQPPFTLIASRPNSPIDKLKIQAAGQRFFLGPQSPSSYCPVQVGSSCPNTTDTVLLNGAMYAMVPGGQATFVQKSGALAYTQAHSSFRPDYYSSDLAAYSDGSYRGPSGAGFAACPVQGQPGQWQVFAETPGFTGQNCLCFQAKWQKWTGGIGAWQYT</sequence>
<name>A0A6A6GKI8_9PEZI</name>
<evidence type="ECO:0000313" key="3">
    <source>
        <dbReference type="Proteomes" id="UP000799538"/>
    </source>
</evidence>
<protein>
    <recommendedName>
        <fullName evidence="4">IgE-binding protein</fullName>
    </recommendedName>
</protein>
<dbReference type="InterPro" id="IPR052820">
    <property type="entry name" value="PhiA_domain"/>
</dbReference>
<evidence type="ECO:0008006" key="4">
    <source>
        <dbReference type="Google" id="ProtNLM"/>
    </source>
</evidence>
<keyword evidence="3" id="KW-1185">Reference proteome</keyword>
<dbReference type="EMBL" id="ML992503">
    <property type="protein sequence ID" value="KAF2226167.1"/>
    <property type="molecule type" value="Genomic_DNA"/>
</dbReference>
<evidence type="ECO:0000313" key="2">
    <source>
        <dbReference type="EMBL" id="KAF2226167.1"/>
    </source>
</evidence>
<dbReference type="Proteomes" id="UP000799538">
    <property type="component" value="Unassembled WGS sequence"/>
</dbReference>
<dbReference type="OrthoDB" id="5430620at2759"/>
<dbReference type="PANTHER" id="PTHR42047:SF1">
    <property type="entry name" value="PROTEIN, PUTATIVE (AFU_ORTHOLOGUE AFUA_6G03560)-RELATED"/>
    <property type="match status" value="1"/>
</dbReference>
<dbReference type="AlphaFoldDB" id="A0A6A6GKI8"/>
<feature type="signal peptide" evidence="1">
    <location>
        <begin position="1"/>
        <end position="18"/>
    </location>
</feature>
<feature type="chain" id="PRO_5025449167" description="IgE-binding protein" evidence="1">
    <location>
        <begin position="19"/>
        <end position="186"/>
    </location>
</feature>
<organism evidence="2 3">
    <name type="scientific">Elsinoe ampelina</name>
    <dbReference type="NCBI Taxonomy" id="302913"/>
    <lineage>
        <taxon>Eukaryota</taxon>
        <taxon>Fungi</taxon>
        <taxon>Dikarya</taxon>
        <taxon>Ascomycota</taxon>
        <taxon>Pezizomycotina</taxon>
        <taxon>Dothideomycetes</taxon>
        <taxon>Dothideomycetidae</taxon>
        <taxon>Myriangiales</taxon>
        <taxon>Elsinoaceae</taxon>
        <taxon>Elsinoe</taxon>
    </lineage>
</organism>
<reference evidence="3" key="1">
    <citation type="journal article" date="2020" name="Stud. Mycol.">
        <title>101 Dothideomycetes genomes: A test case for predicting lifestyles and emergence of pathogens.</title>
        <authorList>
            <person name="Haridas S."/>
            <person name="Albert R."/>
            <person name="Binder M."/>
            <person name="Bloem J."/>
            <person name="LaButti K."/>
            <person name="Salamov A."/>
            <person name="Andreopoulos B."/>
            <person name="Baker S."/>
            <person name="Barry K."/>
            <person name="Bills G."/>
            <person name="Bluhm B."/>
            <person name="Cannon C."/>
            <person name="Castanera R."/>
            <person name="Culley D."/>
            <person name="Daum C."/>
            <person name="Ezra D."/>
            <person name="Gonzalez J."/>
            <person name="Henrissat B."/>
            <person name="Kuo A."/>
            <person name="Liang C."/>
            <person name="Lipzen A."/>
            <person name="Lutzoni F."/>
            <person name="Magnuson J."/>
            <person name="Mondo S."/>
            <person name="Nolan M."/>
            <person name="Ohm R."/>
            <person name="Pangilinan J."/>
            <person name="Park H.-J."/>
            <person name="Ramirez L."/>
            <person name="Alfaro M."/>
            <person name="Sun H."/>
            <person name="Tritt A."/>
            <person name="Yoshinaga Y."/>
            <person name="Zwiers L.-H."/>
            <person name="Turgeon B."/>
            <person name="Goodwin S."/>
            <person name="Spatafora J."/>
            <person name="Crous P."/>
            <person name="Grigoriev I."/>
        </authorList>
    </citation>
    <scope>NUCLEOTIDE SEQUENCE [LARGE SCALE GENOMIC DNA]</scope>
    <source>
        <strain evidence="3">CECT 20119</strain>
    </source>
</reference>
<dbReference type="PANTHER" id="PTHR42047">
    <property type="entry name" value="PROTEIN, PUTATIVE (AFU_ORTHOLOGUE AFUA_6G03560)-RELATED"/>
    <property type="match status" value="1"/>
</dbReference>
<evidence type="ECO:0000256" key="1">
    <source>
        <dbReference type="SAM" id="SignalP"/>
    </source>
</evidence>
<accession>A0A6A6GKI8</accession>